<sequence>MKFFMLMTCAFVLIPIVLGKKNKNCECNREVKQLNITLRSLQASCQGLPSYQYKVDQLEKWVANYENEQMERPYVRRFIDLLEDYPFYQTLAHLMDTLQSIKKRLVLVEKVIGIDEHKPESKKERRHSKKSILGDEPPILKKLVVFAERLSSVENQVMNLTRNIINYSKLISSDTNDGVVVLRDDDNLHDKVTDSLNKYDTIFGIQNKRIANTENAIRYLAGINSLANLAQHAYHLSDFEDIKEHHNMLNDENESPIRNVVDIRQTFFKFFLDAYERMVAFQAPEIANILEEDLKNIGKQRGNLLELAKSKLKSSKSLPRY</sequence>
<keyword evidence="1" id="KW-0732">Signal</keyword>
<proteinExistence type="predicted"/>
<evidence type="ECO:0000313" key="2">
    <source>
        <dbReference type="EMBL" id="KAK2710698.1"/>
    </source>
</evidence>
<feature type="chain" id="PRO_5041665914" evidence="1">
    <location>
        <begin position="20"/>
        <end position="321"/>
    </location>
</feature>
<dbReference type="AlphaFoldDB" id="A0AA88KX46"/>
<reference evidence="2" key="1">
    <citation type="submission" date="2023-07" db="EMBL/GenBank/DDBJ databases">
        <title>Chromosome-level genome assembly of Artemia franciscana.</title>
        <authorList>
            <person name="Jo E."/>
        </authorList>
    </citation>
    <scope>NUCLEOTIDE SEQUENCE</scope>
    <source>
        <tissue evidence="2">Whole body</tissue>
    </source>
</reference>
<dbReference type="Proteomes" id="UP001187531">
    <property type="component" value="Unassembled WGS sequence"/>
</dbReference>
<organism evidence="2 3">
    <name type="scientific">Artemia franciscana</name>
    <name type="common">Brine shrimp</name>
    <name type="synonym">Artemia sanfranciscana</name>
    <dbReference type="NCBI Taxonomy" id="6661"/>
    <lineage>
        <taxon>Eukaryota</taxon>
        <taxon>Metazoa</taxon>
        <taxon>Ecdysozoa</taxon>
        <taxon>Arthropoda</taxon>
        <taxon>Crustacea</taxon>
        <taxon>Branchiopoda</taxon>
        <taxon>Anostraca</taxon>
        <taxon>Artemiidae</taxon>
        <taxon>Artemia</taxon>
    </lineage>
</organism>
<dbReference type="EMBL" id="JAVRJZ010000016">
    <property type="protein sequence ID" value="KAK2710698.1"/>
    <property type="molecule type" value="Genomic_DNA"/>
</dbReference>
<feature type="signal peptide" evidence="1">
    <location>
        <begin position="1"/>
        <end position="19"/>
    </location>
</feature>
<accession>A0AA88KX46</accession>
<evidence type="ECO:0000313" key="3">
    <source>
        <dbReference type="Proteomes" id="UP001187531"/>
    </source>
</evidence>
<name>A0AA88KX46_ARTSF</name>
<keyword evidence="3" id="KW-1185">Reference proteome</keyword>
<gene>
    <name evidence="2" type="ORF">QYM36_012018</name>
</gene>
<evidence type="ECO:0000256" key="1">
    <source>
        <dbReference type="SAM" id="SignalP"/>
    </source>
</evidence>
<protein>
    <submittedName>
        <fullName evidence="2">Uncharacterized protein</fullName>
    </submittedName>
</protein>
<comment type="caution">
    <text evidence="2">The sequence shown here is derived from an EMBL/GenBank/DDBJ whole genome shotgun (WGS) entry which is preliminary data.</text>
</comment>